<feature type="non-terminal residue" evidence="1">
    <location>
        <position position="16"/>
    </location>
</feature>
<reference evidence="1 2" key="1">
    <citation type="journal article" date="2018" name="Front. Plant Sci.">
        <title>Red Clover (Trifolium pratense) and Zigzag Clover (T. medium) - A Picture of Genomic Similarities and Differences.</title>
        <authorList>
            <person name="Dluhosova J."/>
            <person name="Istvanek J."/>
            <person name="Nedelnik J."/>
            <person name="Repkova J."/>
        </authorList>
    </citation>
    <scope>NUCLEOTIDE SEQUENCE [LARGE SCALE GENOMIC DNA]</scope>
    <source>
        <strain evidence="2">cv. 10/8</strain>
        <tissue evidence="1">Leaf</tissue>
    </source>
</reference>
<name>A0A392VJJ0_9FABA</name>
<accession>A0A392VJJ0</accession>
<sequence>MMAKATVDDQCRSPMV</sequence>
<dbReference type="Proteomes" id="UP000265520">
    <property type="component" value="Unassembled WGS sequence"/>
</dbReference>
<evidence type="ECO:0000313" key="1">
    <source>
        <dbReference type="EMBL" id="MCI88554.1"/>
    </source>
</evidence>
<organism evidence="1 2">
    <name type="scientific">Trifolium medium</name>
    <dbReference type="NCBI Taxonomy" id="97028"/>
    <lineage>
        <taxon>Eukaryota</taxon>
        <taxon>Viridiplantae</taxon>
        <taxon>Streptophyta</taxon>
        <taxon>Embryophyta</taxon>
        <taxon>Tracheophyta</taxon>
        <taxon>Spermatophyta</taxon>
        <taxon>Magnoliopsida</taxon>
        <taxon>eudicotyledons</taxon>
        <taxon>Gunneridae</taxon>
        <taxon>Pentapetalae</taxon>
        <taxon>rosids</taxon>
        <taxon>fabids</taxon>
        <taxon>Fabales</taxon>
        <taxon>Fabaceae</taxon>
        <taxon>Papilionoideae</taxon>
        <taxon>50 kb inversion clade</taxon>
        <taxon>NPAAA clade</taxon>
        <taxon>Hologalegina</taxon>
        <taxon>IRL clade</taxon>
        <taxon>Trifolieae</taxon>
        <taxon>Trifolium</taxon>
    </lineage>
</organism>
<dbReference type="AlphaFoldDB" id="A0A392VJJ0"/>
<keyword evidence="2" id="KW-1185">Reference proteome</keyword>
<dbReference type="EMBL" id="LXQA011196086">
    <property type="protein sequence ID" value="MCI88554.1"/>
    <property type="molecule type" value="Genomic_DNA"/>
</dbReference>
<evidence type="ECO:0000313" key="2">
    <source>
        <dbReference type="Proteomes" id="UP000265520"/>
    </source>
</evidence>
<comment type="caution">
    <text evidence="1">The sequence shown here is derived from an EMBL/GenBank/DDBJ whole genome shotgun (WGS) entry which is preliminary data.</text>
</comment>
<proteinExistence type="predicted"/>
<protein>
    <submittedName>
        <fullName evidence="1">Uncharacterized protein</fullName>
    </submittedName>
</protein>